<keyword evidence="2" id="KW-1185">Reference proteome</keyword>
<gene>
    <name evidence="1" type="ORF">Tco_0821716</name>
</gene>
<name>A0ABQ5AG11_9ASTR</name>
<comment type="caution">
    <text evidence="1">The sequence shown here is derived from an EMBL/GenBank/DDBJ whole genome shotgun (WGS) entry which is preliminary data.</text>
</comment>
<dbReference type="Proteomes" id="UP001151760">
    <property type="component" value="Unassembled WGS sequence"/>
</dbReference>
<reference evidence="1" key="1">
    <citation type="journal article" date="2022" name="Int. J. Mol. Sci.">
        <title>Draft Genome of Tanacetum Coccineum: Genomic Comparison of Closely Related Tanacetum-Family Plants.</title>
        <authorList>
            <person name="Yamashiro T."/>
            <person name="Shiraishi A."/>
            <person name="Nakayama K."/>
            <person name="Satake H."/>
        </authorList>
    </citation>
    <scope>NUCLEOTIDE SEQUENCE</scope>
</reference>
<protein>
    <submittedName>
        <fullName evidence="1">Uncharacterized protein</fullName>
    </submittedName>
</protein>
<dbReference type="EMBL" id="BQNB010012204">
    <property type="protein sequence ID" value="GJT00547.1"/>
    <property type="molecule type" value="Genomic_DNA"/>
</dbReference>
<accession>A0ABQ5AG11</accession>
<organism evidence="1 2">
    <name type="scientific">Tanacetum coccineum</name>
    <dbReference type="NCBI Taxonomy" id="301880"/>
    <lineage>
        <taxon>Eukaryota</taxon>
        <taxon>Viridiplantae</taxon>
        <taxon>Streptophyta</taxon>
        <taxon>Embryophyta</taxon>
        <taxon>Tracheophyta</taxon>
        <taxon>Spermatophyta</taxon>
        <taxon>Magnoliopsida</taxon>
        <taxon>eudicotyledons</taxon>
        <taxon>Gunneridae</taxon>
        <taxon>Pentapetalae</taxon>
        <taxon>asterids</taxon>
        <taxon>campanulids</taxon>
        <taxon>Asterales</taxon>
        <taxon>Asteraceae</taxon>
        <taxon>Asteroideae</taxon>
        <taxon>Anthemideae</taxon>
        <taxon>Anthemidinae</taxon>
        <taxon>Tanacetum</taxon>
    </lineage>
</organism>
<proteinExistence type="predicted"/>
<reference evidence="1" key="2">
    <citation type="submission" date="2022-01" db="EMBL/GenBank/DDBJ databases">
        <authorList>
            <person name="Yamashiro T."/>
            <person name="Shiraishi A."/>
            <person name="Satake H."/>
            <person name="Nakayama K."/>
        </authorList>
    </citation>
    <scope>NUCLEOTIDE SEQUENCE</scope>
</reference>
<sequence>MISYHNTRELHIKRLASAAICKNGGVISINEDRVRGITATIDSKVMVFVSKASIRIHLKLEDSEGLKTLPTAEIFEQLALIRFIQIFLNKRNRMLFPHKKTFPTPTLTQKLFIISFQNNIFTILSPQTHPSTSQPPSIPPSNQTTLVTEEATLMPHESPLQSVYSLGRDEGSFSLHELTDLCNSLSKKVVSLEFELKQTKYAYHAALTKLIKRVKKLEQTIKTSQGRRRAKVVISDDEEAEEDPSNQGRSLIEELDLDAGIYLVPPHASDQGRIEDTQITNQPEEQLGVFSAATALTNAARRRQSIENVQTYTKRIREVSTSSGGVSTASRLVSTTDISTASELDSTAGVKAKDKGKAFMHESEPPKKIKKRVQVQISVDEELAKKVFEEEQARFNLDEREEVATKVDQAHDINWSDPDVLRYHTLQNRPFSVAEVRKNMCLYLKNQGGYKMSHFKGMSYEDIRPIFERVRDQNQAFIPMGSEIEKEVMKRSEFDLQQESSKPVEEVIVQQDDVIAEQAVKESSRTAGGRRKKLLARKRAKETLSEEKEESLNIESLATKYLIVDWETQILANDKYYYQIKRAYGSVKHYKILSAMLYDFDRQDMLELYRLVMDRFQTASPEGYDLLLWGDLKILIEPNEEDEIWRNQLDWNLINWKLHNFCGVHVLGL</sequence>
<evidence type="ECO:0000313" key="2">
    <source>
        <dbReference type="Proteomes" id="UP001151760"/>
    </source>
</evidence>
<evidence type="ECO:0000313" key="1">
    <source>
        <dbReference type="EMBL" id="GJT00547.1"/>
    </source>
</evidence>